<dbReference type="PROSITE" id="PS51635">
    <property type="entry name" value="PNPLA"/>
    <property type="match status" value="1"/>
</dbReference>
<comment type="similarity">
    <text evidence="3">Belongs to the patatin family.</text>
</comment>
<dbReference type="InterPro" id="IPR016035">
    <property type="entry name" value="Acyl_Trfase/lysoPLipase"/>
</dbReference>
<organism evidence="5 6">
    <name type="scientific">Tetradesmus obliquus</name>
    <name type="common">Green alga</name>
    <name type="synonym">Acutodesmus obliquus</name>
    <dbReference type="NCBI Taxonomy" id="3088"/>
    <lineage>
        <taxon>Eukaryota</taxon>
        <taxon>Viridiplantae</taxon>
        <taxon>Chlorophyta</taxon>
        <taxon>core chlorophytes</taxon>
        <taxon>Chlorophyceae</taxon>
        <taxon>CS clade</taxon>
        <taxon>Sphaeropleales</taxon>
        <taxon>Scenedesmaceae</taxon>
        <taxon>Tetradesmus</taxon>
    </lineage>
</organism>
<name>A0ABY8TV39_TETOB</name>
<keyword evidence="6" id="KW-1185">Reference proteome</keyword>
<feature type="domain" description="PNPLA" evidence="4">
    <location>
        <begin position="35"/>
        <end position="205"/>
    </location>
</feature>
<keyword evidence="2 3" id="KW-0378">Hydrolase</keyword>
<feature type="short sequence motif" description="GXSXG" evidence="2">
    <location>
        <begin position="68"/>
        <end position="72"/>
    </location>
</feature>
<dbReference type="EMBL" id="CP126210">
    <property type="protein sequence ID" value="WIA11358.1"/>
    <property type="molecule type" value="Genomic_DNA"/>
</dbReference>
<evidence type="ECO:0000313" key="5">
    <source>
        <dbReference type="EMBL" id="WIA11358.1"/>
    </source>
</evidence>
<feature type="active site" description="Proton acceptor" evidence="2">
    <location>
        <position position="192"/>
    </location>
</feature>
<comment type="caution">
    <text evidence="2">Lacks conserved residue(s) required for the propagation of feature annotation.</text>
</comment>
<dbReference type="InterPro" id="IPR002641">
    <property type="entry name" value="PNPLA_dom"/>
</dbReference>
<feature type="active site" description="Nucleophile" evidence="2">
    <location>
        <position position="70"/>
    </location>
</feature>
<dbReference type="SUPFAM" id="SSF52151">
    <property type="entry name" value="FabD/lysophospholipase-like"/>
    <property type="match status" value="1"/>
</dbReference>
<protein>
    <recommendedName>
        <fullName evidence="3">Patatin</fullName>
        <ecNumber evidence="3">3.1.1.-</ecNumber>
    </recommendedName>
</protein>
<dbReference type="Proteomes" id="UP001244341">
    <property type="component" value="Chromosome 3b"/>
</dbReference>
<dbReference type="EC" id="3.1.1.-" evidence="3"/>
<evidence type="ECO:0000256" key="2">
    <source>
        <dbReference type="PROSITE-ProRule" id="PRU01161"/>
    </source>
</evidence>
<evidence type="ECO:0000259" key="4">
    <source>
        <dbReference type="PROSITE" id="PS51635"/>
    </source>
</evidence>
<feature type="short sequence motif" description="DGA/G" evidence="2">
    <location>
        <begin position="192"/>
        <end position="194"/>
    </location>
</feature>
<evidence type="ECO:0000256" key="3">
    <source>
        <dbReference type="RuleBase" id="RU361262"/>
    </source>
</evidence>
<comment type="domain">
    <text evidence="3">The nitrogen atoms of the two glycine residues in the GGXR motif define the oxyanion hole, and stabilize the oxyanion that forms during the nucleophilic attack by the catalytic serine during substrate cleavage.</text>
</comment>
<keyword evidence="1 2" id="KW-0443">Lipid metabolism</keyword>
<dbReference type="PANTHER" id="PTHR12406:SF7">
    <property type="entry name" value="PATATIN-LIKE PHOSPHOLIPASE DOMAIN-CONTAINING PROTEIN 4"/>
    <property type="match status" value="1"/>
</dbReference>
<dbReference type="Gene3D" id="3.40.1090.10">
    <property type="entry name" value="Cytosolic phospholipase A2 catalytic domain"/>
    <property type="match status" value="1"/>
</dbReference>
<evidence type="ECO:0000256" key="1">
    <source>
        <dbReference type="ARBA" id="ARBA00023098"/>
    </source>
</evidence>
<comment type="function">
    <text evidence="3">Lipolytic acyl hydrolase (LAH).</text>
</comment>
<gene>
    <name evidence="5" type="ORF">OEZ85_011479</name>
</gene>
<reference evidence="5 6" key="1">
    <citation type="submission" date="2023-05" db="EMBL/GenBank/DDBJ databases">
        <title>A 100% complete, gapless, phased diploid assembly of the Scenedesmus obliquus UTEX 3031 genome.</title>
        <authorList>
            <person name="Biondi T.C."/>
            <person name="Hanschen E.R."/>
            <person name="Kwon T."/>
            <person name="Eng W."/>
            <person name="Kruse C.P.S."/>
            <person name="Koehler S.I."/>
            <person name="Kunde Y."/>
            <person name="Gleasner C.D."/>
            <person name="You Mak K.T."/>
            <person name="Polle J."/>
            <person name="Hovde B.T."/>
            <person name="Starkenburg S.R."/>
        </authorList>
    </citation>
    <scope>NUCLEOTIDE SEQUENCE [LARGE SCALE GENOMIC DNA]</scope>
    <source>
        <strain evidence="5 6">DOE0152z</strain>
    </source>
</reference>
<dbReference type="PANTHER" id="PTHR12406">
    <property type="entry name" value="CALCIUM-INDEPENDENT PHOSPHOLIPASE A2 IPLA2 -RELATED"/>
    <property type="match status" value="1"/>
</dbReference>
<dbReference type="Pfam" id="PF01734">
    <property type="entry name" value="Patatin"/>
    <property type="match status" value="1"/>
</dbReference>
<proteinExistence type="inferred from homology"/>
<evidence type="ECO:0000313" key="6">
    <source>
        <dbReference type="Proteomes" id="UP001244341"/>
    </source>
</evidence>
<keyword evidence="2 3" id="KW-0442">Lipid degradation</keyword>
<dbReference type="InterPro" id="IPR033562">
    <property type="entry name" value="PLPL"/>
</dbReference>
<accession>A0ABY8TV39</accession>
<sequence length="353" mass="36121">MAAANATGNVTLGGVSPYANTTSPLAAVQNHTLGVGFSGSGFLILYFTGVTAILQSLGIINNSTRLAGSSGGAITAAAICSNVPASSQQLAANFNIAATCRPSFACRGYLDKVVRNYTTELFPASVTEQCNRRLYVTVTEARPNNLTDPPQVVGNISSKGMLLDAVAASAYLPFWSGRSAVTTIDGLPAVYDGGFSYPLPCPPGVTYCVKVTANAGVAPSNSTGPRPRLAGDNTLQLLMAARNASDSSSARFLPLNPAALPAPANPDIYPGLSGPLNVSAAVWNSYGLVIPDNNTLLSIYNQGRKDAAAWVLQHGLAQPAAVQQALQSTEGPLVPGAKAAVAGASVGRRSSVL</sequence>